<dbReference type="eggNOG" id="ENOG502ZVM6">
    <property type="taxonomic scope" value="Bacteria"/>
</dbReference>
<dbReference type="KEGG" id="gph:GEMMAAP_19640"/>
<dbReference type="OrthoDB" id="9887658at2"/>
<dbReference type="EMBL" id="CP011454">
    <property type="protein sequence ID" value="AMW06403.1"/>
    <property type="molecule type" value="Genomic_DNA"/>
</dbReference>
<keyword evidence="2" id="KW-1185">Reference proteome</keyword>
<reference evidence="1 2" key="1">
    <citation type="journal article" date="2014" name="Proc. Natl. Acad. Sci. U.S.A.">
        <title>Functional type 2 photosynthetic reaction centers found in the rare bacterial phylum Gemmatimonadetes.</title>
        <authorList>
            <person name="Zeng Y."/>
            <person name="Feng F."/>
            <person name="Medova H."/>
            <person name="Dean J."/>
            <person name="Koblizek M."/>
        </authorList>
    </citation>
    <scope>NUCLEOTIDE SEQUENCE [LARGE SCALE GENOMIC DNA]</scope>
    <source>
        <strain evidence="1 2">AP64</strain>
    </source>
</reference>
<evidence type="ECO:0000313" key="1">
    <source>
        <dbReference type="EMBL" id="AMW06403.1"/>
    </source>
</evidence>
<protein>
    <submittedName>
        <fullName evidence="1">Uncharacterized protein</fullName>
    </submittedName>
</protein>
<name>A0A143BP59_9BACT</name>
<dbReference type="Proteomes" id="UP000076404">
    <property type="component" value="Chromosome"/>
</dbReference>
<proteinExistence type="predicted"/>
<gene>
    <name evidence="1" type="ORF">GEMMAAP_19640</name>
</gene>
<dbReference type="AlphaFoldDB" id="A0A143BP59"/>
<sequence>MASGSEEAVVEFLAHVSSLPVGATWRDVYPDIPKHWDLANEETWTSAYRPLGPFDYPTLPCGPAVLIRLPRGSTEDALAQLAAAADLKGWVVYGSGFVPIENPDWPDRLAYVVLDLSTTEPQYYEFALWVESRPAVTLAGCTRPVGTQFAPEPGT</sequence>
<evidence type="ECO:0000313" key="2">
    <source>
        <dbReference type="Proteomes" id="UP000076404"/>
    </source>
</evidence>
<reference evidence="1 2" key="2">
    <citation type="journal article" date="2016" name="Environ. Microbiol. Rep.">
        <title>Metagenomic evidence for the presence of phototrophic Gemmatimonadetes bacteria in diverse environments.</title>
        <authorList>
            <person name="Zeng Y."/>
            <person name="Baumbach J."/>
            <person name="Barbosa E.G."/>
            <person name="Azevedo V."/>
            <person name="Zhang C."/>
            <person name="Koblizek M."/>
        </authorList>
    </citation>
    <scope>NUCLEOTIDE SEQUENCE [LARGE SCALE GENOMIC DNA]</scope>
    <source>
        <strain evidence="1 2">AP64</strain>
    </source>
</reference>
<dbReference type="RefSeq" id="WP_026848902.1">
    <property type="nucleotide sequence ID" value="NZ_CP011454.1"/>
</dbReference>
<organism evidence="1 2">
    <name type="scientific">Gemmatimonas phototrophica</name>
    <dbReference type="NCBI Taxonomy" id="1379270"/>
    <lineage>
        <taxon>Bacteria</taxon>
        <taxon>Pseudomonadati</taxon>
        <taxon>Gemmatimonadota</taxon>
        <taxon>Gemmatimonadia</taxon>
        <taxon>Gemmatimonadales</taxon>
        <taxon>Gemmatimonadaceae</taxon>
        <taxon>Gemmatimonas</taxon>
    </lineage>
</organism>
<accession>A0A143BP59</accession>